<proteinExistence type="predicted"/>
<organism evidence="2 3">
    <name type="scientific">Jeotgalibacillus malaysiensis</name>
    <dbReference type="NCBI Taxonomy" id="1508404"/>
    <lineage>
        <taxon>Bacteria</taxon>
        <taxon>Bacillati</taxon>
        <taxon>Bacillota</taxon>
        <taxon>Bacilli</taxon>
        <taxon>Bacillales</taxon>
        <taxon>Caryophanaceae</taxon>
        <taxon>Jeotgalibacillus</taxon>
    </lineage>
</organism>
<dbReference type="PANTHER" id="PTHR11735">
    <property type="entry name" value="TRNA N6-ADENOSINE THREONYLCARBAMOYLTRANSFERASE"/>
    <property type="match status" value="1"/>
</dbReference>
<dbReference type="GO" id="GO:0005829">
    <property type="term" value="C:cytosol"/>
    <property type="evidence" value="ECO:0007669"/>
    <property type="project" value="TreeGrafter"/>
</dbReference>
<accession>A0A0B5AIE8</accession>
<protein>
    <recommendedName>
        <fullName evidence="1">Gcp-like domain-containing protein</fullName>
    </recommendedName>
</protein>
<dbReference type="KEGG" id="jeo:JMA_08430"/>
<dbReference type="InterPro" id="IPR043129">
    <property type="entry name" value="ATPase_NBD"/>
</dbReference>
<dbReference type="NCBIfam" id="TIGR03725">
    <property type="entry name" value="T6A_YeaZ"/>
    <property type="match status" value="1"/>
</dbReference>
<dbReference type="GO" id="GO:0002949">
    <property type="term" value="P:tRNA threonylcarbamoyladenosine modification"/>
    <property type="evidence" value="ECO:0007669"/>
    <property type="project" value="InterPro"/>
</dbReference>
<dbReference type="STRING" id="1508404.JMA_08430"/>
<dbReference type="OrthoDB" id="9784166at2"/>
<dbReference type="HOGENOM" id="CLU_064886_0_1_9"/>
<name>A0A0B5AIE8_9BACL</name>
<dbReference type="InterPro" id="IPR022496">
    <property type="entry name" value="T6A_TsaB"/>
</dbReference>
<dbReference type="AlphaFoldDB" id="A0A0B5AIE8"/>
<feature type="domain" description="Gcp-like" evidence="1">
    <location>
        <begin position="32"/>
        <end position="223"/>
    </location>
</feature>
<dbReference type="BioCyc" id="JESP1508404:G14D9-10075-MONOMER"/>
<dbReference type="Gene3D" id="3.30.420.40">
    <property type="match status" value="2"/>
</dbReference>
<evidence type="ECO:0000313" key="3">
    <source>
        <dbReference type="Proteomes" id="UP000031449"/>
    </source>
</evidence>
<dbReference type="SUPFAM" id="SSF53067">
    <property type="entry name" value="Actin-like ATPase domain"/>
    <property type="match status" value="2"/>
</dbReference>
<reference evidence="2 3" key="1">
    <citation type="submission" date="2014-08" db="EMBL/GenBank/DDBJ databases">
        <title>Complete genome of a marine bacteria Jeotgalibacillus malaysiensis.</title>
        <authorList>
            <person name="Yaakop A.S."/>
            <person name="Chan K.-G."/>
            <person name="Goh K.M."/>
        </authorList>
    </citation>
    <scope>NUCLEOTIDE SEQUENCE [LARGE SCALE GENOMIC DNA]</scope>
    <source>
        <strain evidence="2 3">D5</strain>
    </source>
</reference>
<gene>
    <name evidence="2" type="ORF">JMA_08430</name>
</gene>
<dbReference type="EMBL" id="CP009416">
    <property type="protein sequence ID" value="AJD90160.1"/>
    <property type="molecule type" value="Genomic_DNA"/>
</dbReference>
<dbReference type="Pfam" id="PF00814">
    <property type="entry name" value="TsaD"/>
    <property type="match status" value="1"/>
</dbReference>
<evidence type="ECO:0000313" key="2">
    <source>
        <dbReference type="EMBL" id="AJD90160.1"/>
    </source>
</evidence>
<dbReference type="Proteomes" id="UP000031449">
    <property type="component" value="Chromosome"/>
</dbReference>
<dbReference type="InterPro" id="IPR000905">
    <property type="entry name" value="Gcp-like_dom"/>
</dbReference>
<evidence type="ECO:0000259" key="1">
    <source>
        <dbReference type="Pfam" id="PF00814"/>
    </source>
</evidence>
<sequence>MIVLAIDTSNQPLSLAVMKDGAVMGEKLINIKRNHSLQAMSAVEELLASLDVAPASLDRIVVAKGPGSYTGVRIGVTLAKTLAWSLKIPIVGVSSLLSLAWPGKYFDGVVVPLMNARRGNVYTGLYEYRDGWQTLLEDRNLEMNEWLAHLAEREEKVLFSGADVDVFWEEIQSVLGERAYRVSGDEAYPRAALMAKHAEVLPDEDAHGFVPNYIRLAEAEANWLKEQEKKNG</sequence>
<dbReference type="PANTHER" id="PTHR11735:SF11">
    <property type="entry name" value="TRNA THREONYLCARBAMOYLADENOSINE BIOSYNTHESIS PROTEIN TSAB"/>
    <property type="match status" value="1"/>
</dbReference>
<keyword evidence="3" id="KW-1185">Reference proteome</keyword>
<dbReference type="CDD" id="cd24032">
    <property type="entry name" value="ASKHA_NBD_TsaB"/>
    <property type="match status" value="1"/>
</dbReference>